<dbReference type="OrthoDB" id="511972at2"/>
<dbReference type="PROSITE" id="PS50995">
    <property type="entry name" value="HTH_MARR_2"/>
    <property type="match status" value="1"/>
</dbReference>
<dbReference type="PRINTS" id="PR00598">
    <property type="entry name" value="HTHMARR"/>
</dbReference>
<keyword evidence="3" id="KW-1185">Reference proteome</keyword>
<feature type="domain" description="HTH marR-type" evidence="1">
    <location>
        <begin position="22"/>
        <end position="158"/>
    </location>
</feature>
<dbReference type="InterPro" id="IPR036390">
    <property type="entry name" value="WH_DNA-bd_sf"/>
</dbReference>
<dbReference type="GO" id="GO:0006950">
    <property type="term" value="P:response to stress"/>
    <property type="evidence" value="ECO:0007669"/>
    <property type="project" value="TreeGrafter"/>
</dbReference>
<dbReference type="Pfam" id="PF12802">
    <property type="entry name" value="MarR_2"/>
    <property type="match status" value="1"/>
</dbReference>
<sequence>MTKAKTAAAGSEQIDQAIFDLSNRLYFRLYQASNLLHKNGTRFMSAFGTTTQQWAVLGALARPRSHQRGMTVKELLEFLSVSRQNLTPVIDRLEARGWVERVKDPDDGRSRRIRLTPLGDATWDRMLVRIDEFYNRSLAGFSMEEKLALYRLLDRLKLGLEEV</sequence>
<reference evidence="3" key="1">
    <citation type="submission" date="2018-05" db="EMBL/GenBank/DDBJ databases">
        <title>Zavarzinia sp. HR-AS.</title>
        <authorList>
            <person name="Lee Y."/>
            <person name="Jeon C.O."/>
        </authorList>
    </citation>
    <scope>NUCLEOTIDE SEQUENCE [LARGE SCALE GENOMIC DNA]</scope>
    <source>
        <strain evidence="3">DSM 1231</strain>
    </source>
</reference>
<dbReference type="PANTHER" id="PTHR33164">
    <property type="entry name" value="TRANSCRIPTIONAL REGULATOR, MARR FAMILY"/>
    <property type="match status" value="1"/>
</dbReference>
<dbReference type="Proteomes" id="UP000246077">
    <property type="component" value="Unassembled WGS sequence"/>
</dbReference>
<dbReference type="Gene3D" id="1.10.10.10">
    <property type="entry name" value="Winged helix-like DNA-binding domain superfamily/Winged helix DNA-binding domain"/>
    <property type="match status" value="1"/>
</dbReference>
<dbReference type="EMBL" id="QGLF01000003">
    <property type="protein sequence ID" value="PWR20980.1"/>
    <property type="molecule type" value="Genomic_DNA"/>
</dbReference>
<dbReference type="SMART" id="SM00347">
    <property type="entry name" value="HTH_MARR"/>
    <property type="match status" value="1"/>
</dbReference>
<evidence type="ECO:0000313" key="2">
    <source>
        <dbReference type="EMBL" id="PWR20980.1"/>
    </source>
</evidence>
<dbReference type="SUPFAM" id="SSF46785">
    <property type="entry name" value="Winged helix' DNA-binding domain"/>
    <property type="match status" value="1"/>
</dbReference>
<proteinExistence type="predicted"/>
<gene>
    <name evidence="2" type="ORF">DKG75_13405</name>
</gene>
<evidence type="ECO:0000259" key="1">
    <source>
        <dbReference type="PROSITE" id="PS50995"/>
    </source>
</evidence>
<evidence type="ECO:0000313" key="3">
    <source>
        <dbReference type="Proteomes" id="UP000246077"/>
    </source>
</evidence>
<name>A0A317E440_9PROT</name>
<comment type="caution">
    <text evidence="2">The sequence shown here is derived from an EMBL/GenBank/DDBJ whole genome shotgun (WGS) entry which is preliminary data.</text>
</comment>
<dbReference type="InterPro" id="IPR036388">
    <property type="entry name" value="WH-like_DNA-bd_sf"/>
</dbReference>
<dbReference type="GO" id="GO:0003700">
    <property type="term" value="F:DNA-binding transcription factor activity"/>
    <property type="evidence" value="ECO:0007669"/>
    <property type="project" value="InterPro"/>
</dbReference>
<dbReference type="RefSeq" id="WP_109921624.1">
    <property type="nucleotide sequence ID" value="NZ_QGLF01000003.1"/>
</dbReference>
<dbReference type="InterPro" id="IPR000835">
    <property type="entry name" value="HTH_MarR-typ"/>
</dbReference>
<organism evidence="2 3">
    <name type="scientific">Zavarzinia compransoris</name>
    <dbReference type="NCBI Taxonomy" id="1264899"/>
    <lineage>
        <taxon>Bacteria</taxon>
        <taxon>Pseudomonadati</taxon>
        <taxon>Pseudomonadota</taxon>
        <taxon>Alphaproteobacteria</taxon>
        <taxon>Rhodospirillales</taxon>
        <taxon>Zavarziniaceae</taxon>
        <taxon>Zavarzinia</taxon>
    </lineage>
</organism>
<dbReference type="PANTHER" id="PTHR33164:SF43">
    <property type="entry name" value="HTH-TYPE TRANSCRIPTIONAL REPRESSOR YETL"/>
    <property type="match status" value="1"/>
</dbReference>
<protein>
    <submittedName>
        <fullName evidence="2">Transcriptional regulator</fullName>
    </submittedName>
</protein>
<dbReference type="AlphaFoldDB" id="A0A317E440"/>
<accession>A0A317E440</accession>
<dbReference type="InterPro" id="IPR039422">
    <property type="entry name" value="MarR/SlyA-like"/>
</dbReference>